<keyword evidence="3" id="KW-0808">Transferase</keyword>
<reference evidence="3" key="1">
    <citation type="journal article" date="2014" name="Int. J. Syst. Evol. Microbiol.">
        <title>Complete genome sequence of Corynebacterium casei LMG S-19264T (=DSM 44701T), isolated from a smear-ripened cheese.</title>
        <authorList>
            <consortium name="US DOE Joint Genome Institute (JGI-PGF)"/>
            <person name="Walter F."/>
            <person name="Albersmeier A."/>
            <person name="Kalinowski J."/>
            <person name="Ruckert C."/>
        </authorList>
    </citation>
    <scope>NUCLEOTIDE SEQUENCE</scope>
    <source>
        <strain evidence="3">JCM 3035</strain>
    </source>
</reference>
<dbReference type="InterPro" id="IPR011009">
    <property type="entry name" value="Kinase-like_dom_sf"/>
</dbReference>
<dbReference type="EMBL" id="BMPQ01000035">
    <property type="protein sequence ID" value="GGL07855.1"/>
    <property type="molecule type" value="Genomic_DNA"/>
</dbReference>
<dbReference type="InterPro" id="IPR051678">
    <property type="entry name" value="AGP_Transferase"/>
</dbReference>
<evidence type="ECO:0000259" key="2">
    <source>
        <dbReference type="Pfam" id="PF01636"/>
    </source>
</evidence>
<feature type="domain" description="Aminoglycoside phosphotransferase" evidence="2">
    <location>
        <begin position="45"/>
        <end position="281"/>
    </location>
</feature>
<name>A0A917RHZ4_9ACTN</name>
<dbReference type="Gene3D" id="3.90.1200.10">
    <property type="match status" value="1"/>
</dbReference>
<keyword evidence="4" id="KW-1185">Reference proteome</keyword>
<dbReference type="RefSeq" id="WP_189326706.1">
    <property type="nucleotide sequence ID" value="NZ_BMPQ01000035.1"/>
</dbReference>
<dbReference type="PANTHER" id="PTHR21310">
    <property type="entry name" value="AMINOGLYCOSIDE PHOSPHOTRANSFERASE-RELATED-RELATED"/>
    <property type="match status" value="1"/>
</dbReference>
<dbReference type="InterPro" id="IPR002575">
    <property type="entry name" value="Aminoglycoside_PTrfase"/>
</dbReference>
<sequence length="347" mass="39001">MSREQSAHDTAARIEHLAQTEPGRLGLPEQTPTPSPRDARVRWLGQGESYTAWRLDADGSPPLVVRVARRAPEDLPRPMSKEFAALPHLPDGIGPSPVLLEQARNNPLGSPYMVCGYVSGRVRRPAEWNGGLLAAHARQMSRLHARAFDRCGDVGAPVEEQATCLSLTHLFATSLTWWSETFPHVVDDPEVSRLLPRVEAFVAAAEPAFRRLERFALIHGDLVVPNILVDDAGTPRYVDWEWVEIGDPAKDLAYIGGYVPAPPWYLPLDRTRIRRLLESYLRYAPDTCDETLDSLATRRDAWEVYERFFSSLHFRTRRNTSEDLQTGLYTHAVAQLTAGLRRRLAPS</sequence>
<dbReference type="Proteomes" id="UP000637788">
    <property type="component" value="Unassembled WGS sequence"/>
</dbReference>
<dbReference type="AlphaFoldDB" id="A0A917RHZ4"/>
<feature type="compositionally biased region" description="Basic and acidic residues" evidence="1">
    <location>
        <begin position="1"/>
        <end position="18"/>
    </location>
</feature>
<evidence type="ECO:0000313" key="3">
    <source>
        <dbReference type="EMBL" id="GGL07855.1"/>
    </source>
</evidence>
<feature type="region of interest" description="Disordered" evidence="1">
    <location>
        <begin position="1"/>
        <end position="39"/>
    </location>
</feature>
<comment type="caution">
    <text evidence="3">The sequence shown here is derived from an EMBL/GenBank/DDBJ whole genome shotgun (WGS) entry which is preliminary data.</text>
</comment>
<evidence type="ECO:0000256" key="1">
    <source>
        <dbReference type="SAM" id="MobiDB-lite"/>
    </source>
</evidence>
<organism evidence="3 4">
    <name type="scientific">Streptomyces flaveus</name>
    <dbReference type="NCBI Taxonomy" id="66370"/>
    <lineage>
        <taxon>Bacteria</taxon>
        <taxon>Bacillati</taxon>
        <taxon>Actinomycetota</taxon>
        <taxon>Actinomycetes</taxon>
        <taxon>Kitasatosporales</taxon>
        <taxon>Streptomycetaceae</taxon>
        <taxon>Streptomyces</taxon>
        <taxon>Streptomyces aurantiacus group</taxon>
    </lineage>
</organism>
<reference evidence="3" key="2">
    <citation type="submission" date="2020-09" db="EMBL/GenBank/DDBJ databases">
        <authorList>
            <person name="Sun Q."/>
            <person name="Ohkuma M."/>
        </authorList>
    </citation>
    <scope>NUCLEOTIDE SEQUENCE</scope>
    <source>
        <strain evidence="3">JCM 3035</strain>
    </source>
</reference>
<accession>A0A917RHZ4</accession>
<proteinExistence type="predicted"/>
<dbReference type="Pfam" id="PF01636">
    <property type="entry name" value="APH"/>
    <property type="match status" value="1"/>
</dbReference>
<evidence type="ECO:0000313" key="4">
    <source>
        <dbReference type="Proteomes" id="UP000637788"/>
    </source>
</evidence>
<dbReference type="GO" id="GO:0016301">
    <property type="term" value="F:kinase activity"/>
    <property type="evidence" value="ECO:0007669"/>
    <property type="project" value="UniProtKB-KW"/>
</dbReference>
<gene>
    <name evidence="3" type="ORF">GCM10010094_80700</name>
</gene>
<protein>
    <submittedName>
        <fullName evidence="3">Homoserine kinase</fullName>
    </submittedName>
</protein>
<dbReference type="SUPFAM" id="SSF56112">
    <property type="entry name" value="Protein kinase-like (PK-like)"/>
    <property type="match status" value="1"/>
</dbReference>
<keyword evidence="3" id="KW-0418">Kinase</keyword>